<dbReference type="AlphaFoldDB" id="A0A0A9DC74"/>
<name>A0A0A9DC74_ARUDO</name>
<reference evidence="1" key="1">
    <citation type="submission" date="2014-09" db="EMBL/GenBank/DDBJ databases">
        <authorList>
            <person name="Magalhaes I.L.F."/>
            <person name="Oliveira U."/>
            <person name="Santos F.R."/>
            <person name="Vidigal T.H.D.A."/>
            <person name="Brescovit A.D."/>
            <person name="Santos A.J."/>
        </authorList>
    </citation>
    <scope>NUCLEOTIDE SEQUENCE</scope>
    <source>
        <tissue evidence="1">Shoot tissue taken approximately 20 cm above the soil surface</tissue>
    </source>
</reference>
<accession>A0A0A9DC74</accession>
<proteinExistence type="predicted"/>
<reference evidence="1" key="2">
    <citation type="journal article" date="2015" name="Data Brief">
        <title>Shoot transcriptome of the giant reed, Arundo donax.</title>
        <authorList>
            <person name="Barrero R.A."/>
            <person name="Guerrero F.D."/>
            <person name="Moolhuijzen P."/>
            <person name="Goolsby J.A."/>
            <person name="Tidwell J."/>
            <person name="Bellgard S.E."/>
            <person name="Bellgard M.I."/>
        </authorList>
    </citation>
    <scope>NUCLEOTIDE SEQUENCE</scope>
    <source>
        <tissue evidence="1">Shoot tissue taken approximately 20 cm above the soil surface</tissue>
    </source>
</reference>
<evidence type="ECO:0000313" key="1">
    <source>
        <dbReference type="EMBL" id="JAD83255.1"/>
    </source>
</evidence>
<dbReference type="InterPro" id="IPR010325">
    <property type="entry name" value="Rhamnogal_lyase"/>
</dbReference>
<organism evidence="1">
    <name type="scientific">Arundo donax</name>
    <name type="common">Giant reed</name>
    <name type="synonym">Donax arundinaceus</name>
    <dbReference type="NCBI Taxonomy" id="35708"/>
    <lineage>
        <taxon>Eukaryota</taxon>
        <taxon>Viridiplantae</taxon>
        <taxon>Streptophyta</taxon>
        <taxon>Embryophyta</taxon>
        <taxon>Tracheophyta</taxon>
        <taxon>Spermatophyta</taxon>
        <taxon>Magnoliopsida</taxon>
        <taxon>Liliopsida</taxon>
        <taxon>Poales</taxon>
        <taxon>Poaceae</taxon>
        <taxon>PACMAD clade</taxon>
        <taxon>Arundinoideae</taxon>
        <taxon>Arundineae</taxon>
        <taxon>Arundo</taxon>
    </lineage>
</organism>
<dbReference type="PANTHER" id="PTHR32018:SF2">
    <property type="entry name" value="OS11G0134100 PROTEIN"/>
    <property type="match status" value="1"/>
</dbReference>
<dbReference type="InterPro" id="IPR051850">
    <property type="entry name" value="Polysacch_Lyase_4"/>
</dbReference>
<sequence>MIDMLDSTEFKVVSSSEEQVELSFRSTYKPSHRYSVRMNIDKRLVMLKGSSGFYCYAIFEHAGGWPALNITEARLAFKLNTGKFNYMVISDYIQRYMPSTADRDAPHGAPLAYKETVLLVNPMEPQSKGEVDDKYE</sequence>
<dbReference type="EMBL" id="GBRH01214640">
    <property type="protein sequence ID" value="JAD83255.1"/>
    <property type="molecule type" value="Transcribed_RNA"/>
</dbReference>
<dbReference type="Pfam" id="PF06045">
    <property type="entry name" value="Rhamnogal_lyase"/>
    <property type="match status" value="1"/>
</dbReference>
<dbReference type="PANTHER" id="PTHR32018">
    <property type="entry name" value="RHAMNOGALACTURONATE LYASE FAMILY PROTEIN"/>
    <property type="match status" value="1"/>
</dbReference>
<protein>
    <submittedName>
        <fullName evidence="1">Uncharacterized protein</fullName>
    </submittedName>
</protein>